<gene>
    <name evidence="10" type="ORF">OFUS_LOCUS19225</name>
</gene>
<keyword evidence="5" id="KW-0698">rRNA processing</keyword>
<sequence>MSNNIDEEGKEVKATIDKGNSIDNETINKMESVKKDAHCDINMEDKPREMETVEHQENKNMNETNEMEANKSDIPTVMDTDSQSKNNIDICQHTSSDNTPVVVSEPTVETGDSDVIIQTDEATENSAPTFTDMHVKVEVIDKDYEKHNDNAPGFDSEVTYRIESSSSSSDSSDSEDSSLAKHSFEDLQASDEEIIKGDKNQANRKPGQGENRFKTHGELLPEEMVANIEEMHLTLPDDVEILPVGKVSSVVELQVVIQGLSEIPALDLDSVLFLKDRSVCGQVFDVIGPVIAPFYTVLFSSEQKIKELGIEKDTEIYYAPGSQELTKYVFLAQLKQLKGSDASWEFNNEPPQKYIEYSDDEAERKAKHKAKQKNRKPPQEGATGEEGEQQKKKWAKNRNSQKQDKQNSNQTRDRQQQQCRSGQSDSQNHNRGPSDRPITSWPPERHRSGAPPQQTTWPPPRGYLPRGQMRTPNSGMLNNGPIRPGQFAPINRASGQNHGDGLLNTPTSPVVFGQPFGMVPGQGLVQAPGYFPPQQVIQTPPPQWPGYFQHNPGFIVPGEHQLFGNQSVQNVPPPGEEQRVFGDQTRWQQMTGGPPQMQPQHPMVPTPPPTIVDSRYMQNPQ</sequence>
<evidence type="ECO:0000256" key="3">
    <source>
        <dbReference type="ARBA" id="ARBA00021438"/>
    </source>
</evidence>
<feature type="compositionally biased region" description="Low complexity" evidence="9">
    <location>
        <begin position="588"/>
        <end position="601"/>
    </location>
</feature>
<dbReference type="GO" id="GO:0003723">
    <property type="term" value="F:RNA binding"/>
    <property type="evidence" value="ECO:0007669"/>
    <property type="project" value="UniProtKB-KW"/>
</dbReference>
<keyword evidence="6" id="KW-0597">Phosphoprotein</keyword>
<feature type="region of interest" description="Disordered" evidence="9">
    <location>
        <begin position="359"/>
        <end position="506"/>
    </location>
</feature>
<comment type="caution">
    <text evidence="10">The sequence shown here is derived from an EMBL/GenBank/DDBJ whole genome shotgun (WGS) entry which is preliminary data.</text>
</comment>
<keyword evidence="4" id="KW-0690">Ribosome biogenesis</keyword>
<dbReference type="SUPFAM" id="SSF50447">
    <property type="entry name" value="Translation proteins"/>
    <property type="match status" value="1"/>
</dbReference>
<comment type="similarity">
    <text evidence="2">Belongs to the NAF1 family.</text>
</comment>
<evidence type="ECO:0000256" key="7">
    <source>
        <dbReference type="ARBA" id="ARBA00022884"/>
    </source>
</evidence>
<feature type="compositionally biased region" description="Polar residues" evidence="9">
    <location>
        <begin position="79"/>
        <end position="98"/>
    </location>
</feature>
<evidence type="ECO:0000256" key="2">
    <source>
        <dbReference type="ARBA" id="ARBA00009801"/>
    </source>
</evidence>
<feature type="region of interest" description="Disordered" evidence="9">
    <location>
        <begin position="146"/>
        <end position="215"/>
    </location>
</feature>
<dbReference type="GO" id="GO:0001522">
    <property type="term" value="P:pseudouridine synthesis"/>
    <property type="evidence" value="ECO:0007669"/>
    <property type="project" value="InterPro"/>
</dbReference>
<evidence type="ECO:0000256" key="8">
    <source>
        <dbReference type="ARBA" id="ARBA00023242"/>
    </source>
</evidence>
<dbReference type="GO" id="GO:0043489">
    <property type="term" value="P:RNA stabilization"/>
    <property type="evidence" value="ECO:0007669"/>
    <property type="project" value="UniProtKB-ARBA"/>
</dbReference>
<evidence type="ECO:0000256" key="5">
    <source>
        <dbReference type="ARBA" id="ARBA00022552"/>
    </source>
</evidence>
<evidence type="ECO:0000256" key="1">
    <source>
        <dbReference type="ARBA" id="ARBA00004123"/>
    </source>
</evidence>
<keyword evidence="11" id="KW-1185">Reference proteome</keyword>
<dbReference type="GO" id="GO:0006364">
    <property type="term" value="P:rRNA processing"/>
    <property type="evidence" value="ECO:0007669"/>
    <property type="project" value="UniProtKB-KW"/>
</dbReference>
<dbReference type="AlphaFoldDB" id="A0A8J1U442"/>
<dbReference type="GO" id="GO:0005634">
    <property type="term" value="C:nucleus"/>
    <property type="evidence" value="ECO:0007669"/>
    <property type="project" value="UniProtKB-SubCell"/>
</dbReference>
<evidence type="ECO:0000256" key="6">
    <source>
        <dbReference type="ARBA" id="ARBA00022553"/>
    </source>
</evidence>
<feature type="region of interest" description="Disordered" evidence="9">
    <location>
        <begin position="1"/>
        <end position="20"/>
    </location>
</feature>
<evidence type="ECO:0000313" key="11">
    <source>
        <dbReference type="Proteomes" id="UP000749559"/>
    </source>
</evidence>
<dbReference type="Proteomes" id="UP000749559">
    <property type="component" value="Unassembled WGS sequence"/>
</dbReference>
<feature type="compositionally biased region" description="Polar residues" evidence="9">
    <location>
        <begin position="416"/>
        <end position="431"/>
    </location>
</feature>
<dbReference type="InterPro" id="IPR038664">
    <property type="entry name" value="Gar1/Naf1_Cbf5-bd_sf"/>
</dbReference>
<comment type="subcellular location">
    <subcellularLocation>
        <location evidence="1">Nucleus</location>
    </subcellularLocation>
</comment>
<dbReference type="GO" id="GO:0000493">
    <property type="term" value="P:box H/ACA snoRNP assembly"/>
    <property type="evidence" value="ECO:0007669"/>
    <property type="project" value="InterPro"/>
</dbReference>
<dbReference type="OrthoDB" id="21550at2759"/>
<reference evidence="10" key="1">
    <citation type="submission" date="2022-03" db="EMBL/GenBank/DDBJ databases">
        <authorList>
            <person name="Martin C."/>
        </authorList>
    </citation>
    <scope>NUCLEOTIDE SEQUENCE</scope>
</reference>
<dbReference type="InterPro" id="IPR007504">
    <property type="entry name" value="H/ACA_rnp_Gar1/Naf1"/>
</dbReference>
<keyword evidence="7" id="KW-0694">RNA-binding</keyword>
<dbReference type="InterPro" id="IPR009000">
    <property type="entry name" value="Transl_B-barrel_sf"/>
</dbReference>
<dbReference type="GO" id="GO:0005732">
    <property type="term" value="C:sno(s)RNA-containing ribonucleoprotein complex"/>
    <property type="evidence" value="ECO:0007669"/>
    <property type="project" value="InterPro"/>
</dbReference>
<dbReference type="PANTHER" id="PTHR31633:SF1">
    <property type="entry name" value="H_ACA RIBONUCLEOPROTEIN COMPLEX NON-CORE SUBUNIT NAF1"/>
    <property type="match status" value="1"/>
</dbReference>
<dbReference type="EMBL" id="CAIIXF020000009">
    <property type="protein sequence ID" value="CAH1794549.1"/>
    <property type="molecule type" value="Genomic_DNA"/>
</dbReference>
<evidence type="ECO:0000256" key="9">
    <source>
        <dbReference type="SAM" id="MobiDB-lite"/>
    </source>
</evidence>
<dbReference type="InterPro" id="IPR040309">
    <property type="entry name" value="Naf1"/>
</dbReference>
<feature type="compositionally biased region" description="Basic residues" evidence="9">
    <location>
        <begin position="365"/>
        <end position="376"/>
    </location>
</feature>
<dbReference type="Pfam" id="PF04410">
    <property type="entry name" value="Gar1"/>
    <property type="match status" value="1"/>
</dbReference>
<feature type="region of interest" description="Disordered" evidence="9">
    <location>
        <begin position="572"/>
        <end position="621"/>
    </location>
</feature>
<accession>A0A8J1U442</accession>
<dbReference type="Gene3D" id="2.40.10.230">
    <property type="entry name" value="Probable tRNA pseudouridine synthase domain"/>
    <property type="match status" value="1"/>
</dbReference>
<feature type="region of interest" description="Disordered" evidence="9">
    <location>
        <begin position="27"/>
        <end position="105"/>
    </location>
</feature>
<feature type="compositionally biased region" description="Basic and acidic residues" evidence="9">
    <location>
        <begin position="27"/>
        <end position="60"/>
    </location>
</feature>
<dbReference type="FunFam" id="2.40.10.230:FF:000002">
    <property type="entry name" value="H/ACA ribonucleoprotein complex non-core subunit NAF1"/>
    <property type="match status" value="1"/>
</dbReference>
<proteinExistence type="inferred from homology"/>
<dbReference type="PANTHER" id="PTHR31633">
    <property type="entry name" value="H/ACA RIBONUCLEOPROTEIN COMPLEX NON-CORE SUBUNIT NAF1"/>
    <property type="match status" value="1"/>
</dbReference>
<name>A0A8J1U442_OWEFU</name>
<feature type="compositionally biased region" description="Basic and acidic residues" evidence="9">
    <location>
        <begin position="401"/>
        <end position="415"/>
    </location>
</feature>
<keyword evidence="8" id="KW-0539">Nucleus</keyword>
<organism evidence="10 11">
    <name type="scientific">Owenia fusiformis</name>
    <name type="common">Polychaete worm</name>
    <dbReference type="NCBI Taxonomy" id="6347"/>
    <lineage>
        <taxon>Eukaryota</taxon>
        <taxon>Metazoa</taxon>
        <taxon>Spiralia</taxon>
        <taxon>Lophotrochozoa</taxon>
        <taxon>Annelida</taxon>
        <taxon>Polychaeta</taxon>
        <taxon>Sedentaria</taxon>
        <taxon>Canalipalpata</taxon>
        <taxon>Sabellida</taxon>
        <taxon>Oweniida</taxon>
        <taxon>Oweniidae</taxon>
        <taxon>Owenia</taxon>
    </lineage>
</organism>
<evidence type="ECO:0000256" key="4">
    <source>
        <dbReference type="ARBA" id="ARBA00022517"/>
    </source>
</evidence>
<protein>
    <recommendedName>
        <fullName evidence="3">H/ACA ribonucleoprotein complex non-core subunit NAF1</fullName>
    </recommendedName>
</protein>
<evidence type="ECO:0000313" key="10">
    <source>
        <dbReference type="EMBL" id="CAH1794549.1"/>
    </source>
</evidence>